<dbReference type="FunFam" id="3.40.50.720:FF:000112">
    <property type="entry name" value="Enoyl-[acyl-carrier-protein] reductase 1, mitochondrial"/>
    <property type="match status" value="1"/>
</dbReference>
<accession>A0A0L7L340</accession>
<dbReference type="Proteomes" id="UP000037510">
    <property type="component" value="Unassembled WGS sequence"/>
</dbReference>
<dbReference type="AlphaFoldDB" id="A0A0L7L340"/>
<evidence type="ECO:0000256" key="5">
    <source>
        <dbReference type="ARBA" id="ARBA00022857"/>
    </source>
</evidence>
<dbReference type="Pfam" id="PF08240">
    <property type="entry name" value="ADH_N"/>
    <property type="match status" value="1"/>
</dbReference>
<dbReference type="PANTHER" id="PTHR43981:SF2">
    <property type="entry name" value="ENOYL-[ACYL-CARRIER-PROTEIN] REDUCTASE, MITOCHONDRIAL"/>
    <property type="match status" value="1"/>
</dbReference>
<gene>
    <name evidence="17" type="ORF">OBRU01_16229</name>
</gene>
<dbReference type="Pfam" id="PF00107">
    <property type="entry name" value="ADH_zinc_N"/>
    <property type="match status" value="1"/>
</dbReference>
<evidence type="ECO:0000313" key="18">
    <source>
        <dbReference type="Proteomes" id="UP000037510"/>
    </source>
</evidence>
<dbReference type="CDD" id="cd08290">
    <property type="entry name" value="ETR"/>
    <property type="match status" value="1"/>
</dbReference>
<dbReference type="PANTHER" id="PTHR43981">
    <property type="entry name" value="ENOYL-[ACYL-CARRIER-PROTEIN] REDUCTASE, MITOCHONDRIAL"/>
    <property type="match status" value="1"/>
</dbReference>
<feature type="domain" description="Enoyl reductase (ER)" evidence="16">
    <location>
        <begin position="48"/>
        <end position="372"/>
    </location>
</feature>
<comment type="caution">
    <text evidence="17">The sequence shown here is derived from an EMBL/GenBank/DDBJ whole genome shotgun (WGS) entry which is preliminary data.</text>
</comment>
<dbReference type="STRING" id="104452.A0A0L7L340"/>
<dbReference type="InterPro" id="IPR051034">
    <property type="entry name" value="Mito_Enoyl-ACP_Reductase"/>
</dbReference>
<evidence type="ECO:0000256" key="12">
    <source>
        <dbReference type="ARBA" id="ARBA00041058"/>
    </source>
</evidence>
<comment type="similarity">
    <text evidence="2">Belongs to the zinc-containing alcohol dehydrogenase family. Quinone oxidoreductase subfamily.</text>
</comment>
<evidence type="ECO:0000256" key="13">
    <source>
        <dbReference type="ARBA" id="ARBA00042123"/>
    </source>
</evidence>
<dbReference type="GO" id="GO:0141148">
    <property type="term" value="F:enoyl-[acyl-carrier-protein] reductase (NADPH) activity"/>
    <property type="evidence" value="ECO:0007669"/>
    <property type="project" value="UniProtKB-EC"/>
</dbReference>
<dbReference type="InterPro" id="IPR011032">
    <property type="entry name" value="GroES-like_sf"/>
</dbReference>
<evidence type="ECO:0000313" key="17">
    <source>
        <dbReference type="EMBL" id="KOB69835.1"/>
    </source>
</evidence>
<keyword evidence="4" id="KW-0276">Fatty acid metabolism</keyword>
<keyword evidence="5" id="KW-0521">NADP</keyword>
<feature type="chain" id="PRO_5005572999" description="Enoyl-[acyl-carrier-protein] reductase, mitochondrial" evidence="15">
    <location>
        <begin position="21"/>
        <end position="780"/>
    </location>
</feature>
<keyword evidence="10" id="KW-0275">Fatty acid biosynthesis</keyword>
<keyword evidence="9" id="KW-0496">Mitochondrion</keyword>
<evidence type="ECO:0000256" key="6">
    <source>
        <dbReference type="ARBA" id="ARBA00022946"/>
    </source>
</evidence>
<organism evidence="17 18">
    <name type="scientific">Operophtera brumata</name>
    <name type="common">Winter moth</name>
    <name type="synonym">Phalaena brumata</name>
    <dbReference type="NCBI Taxonomy" id="104452"/>
    <lineage>
        <taxon>Eukaryota</taxon>
        <taxon>Metazoa</taxon>
        <taxon>Ecdysozoa</taxon>
        <taxon>Arthropoda</taxon>
        <taxon>Hexapoda</taxon>
        <taxon>Insecta</taxon>
        <taxon>Pterygota</taxon>
        <taxon>Neoptera</taxon>
        <taxon>Endopterygota</taxon>
        <taxon>Lepidoptera</taxon>
        <taxon>Glossata</taxon>
        <taxon>Ditrysia</taxon>
        <taxon>Geometroidea</taxon>
        <taxon>Geometridae</taxon>
        <taxon>Larentiinae</taxon>
        <taxon>Operophtera</taxon>
    </lineage>
</organism>
<evidence type="ECO:0000256" key="9">
    <source>
        <dbReference type="ARBA" id="ARBA00023128"/>
    </source>
</evidence>
<keyword evidence="18" id="KW-1185">Reference proteome</keyword>
<evidence type="ECO:0000256" key="15">
    <source>
        <dbReference type="SAM" id="SignalP"/>
    </source>
</evidence>
<evidence type="ECO:0000256" key="8">
    <source>
        <dbReference type="ARBA" id="ARBA00023098"/>
    </source>
</evidence>
<feature type="signal peptide" evidence="15">
    <location>
        <begin position="1"/>
        <end position="20"/>
    </location>
</feature>
<evidence type="ECO:0000256" key="7">
    <source>
        <dbReference type="ARBA" id="ARBA00023002"/>
    </source>
</evidence>
<dbReference type="InterPro" id="IPR013154">
    <property type="entry name" value="ADH-like_N"/>
</dbReference>
<dbReference type="GO" id="GO:0005739">
    <property type="term" value="C:mitochondrion"/>
    <property type="evidence" value="ECO:0007669"/>
    <property type="project" value="UniProtKB-SubCell"/>
</dbReference>
<evidence type="ECO:0000256" key="14">
    <source>
        <dbReference type="ARBA" id="ARBA00048843"/>
    </source>
</evidence>
<keyword evidence="15" id="KW-0732">Signal</keyword>
<keyword evidence="8" id="KW-0443">Lipid metabolism</keyword>
<evidence type="ECO:0000256" key="11">
    <source>
        <dbReference type="ARBA" id="ARBA00038963"/>
    </source>
</evidence>
<sequence length="780" mass="86896">MARFPFTKSLLLAVKCLTNGSPTGSRCITTGAVQNLMSKQLVYSEFGDPLHVVKFRECTVPPLASQEVLVRMLAAPVNPADINTIQGKYPVKVNLPSIAGNEGVGVVESTGSEVKGLCPGNKVIITKPVQGTWRNIGVFDQSVLKAVPNDLGIAEAATLSVNPCTAYRMLTDFKPVREKQLVVIQNGANSACGQNVIQICKAWGIKNVNIVRQRPDILELKKYLECLGATVVLTEEELRKTSIFKDGQIDRPSLALNCVGGKNSLEMLRHLTHSGCMVTYGGMSREPVMIPTSAFIFKNLSFHGFWMTAWNKQSDEVMQNKMLSELVELMCAGQLRAPVHKMVKFSQYEEAIKNALNMQGFTGVVPGDRVVLTSRLLGSWRYYGIYNERDVHIVSPNIPLPEASMLTIAPCMAYRMIKDFRHVYPGQTIVQNAANSPCGQSVIQLCKYWGINTLNIVANHCGYDSVKQHLLSIGATAVCTIEEAEELCLFNTSLTRPVLALNCLGGRFEDVMLQLLERNGTIVYYGCAYDLPMAKQFLRSDLIFRRFHLSDWDAQATCVTKDVMLNDIIRLMAIGKFIAPMYVPVELKNYVQAFRNTTHCEAFCTTSYITLTDAQYNVLEQKGWILLEFSGRIFVLDTLGLHDITTDENIPDKIFLGRTVNGKKLYAKVTKSKHKEITNMELAKCAKSFEKDKNFDAIDDDHFISIIEEYIREPPARVQVNEVVAAVTLLTQLMRIAHIKDTVMGKCVVITKTVIFVTADGKEKTRREPTAMTGEVKPVR</sequence>
<evidence type="ECO:0000256" key="2">
    <source>
        <dbReference type="ARBA" id="ARBA00010371"/>
    </source>
</evidence>
<evidence type="ECO:0000256" key="10">
    <source>
        <dbReference type="ARBA" id="ARBA00023160"/>
    </source>
</evidence>
<comment type="catalytic activity">
    <reaction evidence="14">
        <text>a 2,3-saturated acyl-[ACP] + NADP(+) = a (2E)-enoyl-[ACP] + NADPH + H(+)</text>
        <dbReference type="Rhea" id="RHEA:22564"/>
        <dbReference type="Rhea" id="RHEA-COMP:9925"/>
        <dbReference type="Rhea" id="RHEA-COMP:9926"/>
        <dbReference type="ChEBI" id="CHEBI:15378"/>
        <dbReference type="ChEBI" id="CHEBI:57783"/>
        <dbReference type="ChEBI" id="CHEBI:58349"/>
        <dbReference type="ChEBI" id="CHEBI:78784"/>
        <dbReference type="ChEBI" id="CHEBI:78785"/>
        <dbReference type="EC" id="1.3.1.104"/>
    </reaction>
</comment>
<dbReference type="InterPro" id="IPR036291">
    <property type="entry name" value="NAD(P)-bd_dom_sf"/>
</dbReference>
<dbReference type="SMART" id="SM00829">
    <property type="entry name" value="PKS_ER"/>
    <property type="match status" value="1"/>
</dbReference>
<dbReference type="Gene3D" id="3.90.180.10">
    <property type="entry name" value="Medium-chain alcohol dehydrogenases, catalytic domain"/>
    <property type="match status" value="1"/>
</dbReference>
<proteinExistence type="inferred from homology"/>
<keyword evidence="6" id="KW-0809">Transit peptide</keyword>
<dbReference type="EC" id="1.3.1.104" evidence="11"/>
<evidence type="ECO:0000256" key="1">
    <source>
        <dbReference type="ARBA" id="ARBA00004173"/>
    </source>
</evidence>
<evidence type="ECO:0000259" key="16">
    <source>
        <dbReference type="SMART" id="SM00829"/>
    </source>
</evidence>
<dbReference type="GO" id="GO:0006633">
    <property type="term" value="P:fatty acid biosynthetic process"/>
    <property type="evidence" value="ECO:0007669"/>
    <property type="project" value="UniProtKB-KW"/>
</dbReference>
<evidence type="ECO:0000256" key="3">
    <source>
        <dbReference type="ARBA" id="ARBA00022516"/>
    </source>
</evidence>
<dbReference type="InterPro" id="IPR020843">
    <property type="entry name" value="ER"/>
</dbReference>
<keyword evidence="3" id="KW-0444">Lipid biosynthesis</keyword>
<keyword evidence="7" id="KW-0560">Oxidoreductase</keyword>
<dbReference type="SUPFAM" id="SSF50129">
    <property type="entry name" value="GroES-like"/>
    <property type="match status" value="1"/>
</dbReference>
<dbReference type="EMBL" id="JTDY01003271">
    <property type="protein sequence ID" value="KOB69835.1"/>
    <property type="molecule type" value="Genomic_DNA"/>
</dbReference>
<dbReference type="Gene3D" id="3.40.50.720">
    <property type="entry name" value="NAD(P)-binding Rossmann-like Domain"/>
    <property type="match status" value="2"/>
</dbReference>
<reference evidence="17 18" key="1">
    <citation type="journal article" date="2015" name="Genome Biol. Evol.">
        <title>The genome of winter moth (Operophtera brumata) provides a genomic perspective on sexual dimorphism and phenology.</title>
        <authorList>
            <person name="Derks M.F."/>
            <person name="Smit S."/>
            <person name="Salis L."/>
            <person name="Schijlen E."/>
            <person name="Bossers A."/>
            <person name="Mateman C."/>
            <person name="Pijl A.S."/>
            <person name="de Ridder D."/>
            <person name="Groenen M.A."/>
            <person name="Visser M.E."/>
            <person name="Megens H.J."/>
        </authorList>
    </citation>
    <scope>NUCLEOTIDE SEQUENCE [LARGE SCALE GENOMIC DNA]</scope>
    <source>
        <strain evidence="17">WM2013NL</strain>
        <tissue evidence="17">Head and thorax</tissue>
    </source>
</reference>
<comment type="subcellular location">
    <subcellularLocation>
        <location evidence="1">Mitochondrion</location>
    </subcellularLocation>
</comment>
<evidence type="ECO:0000256" key="4">
    <source>
        <dbReference type="ARBA" id="ARBA00022832"/>
    </source>
</evidence>
<protein>
    <recommendedName>
        <fullName evidence="12">Enoyl-[acyl-carrier-protein] reductase, mitochondrial</fullName>
        <ecNumber evidence="11">1.3.1.104</ecNumber>
    </recommendedName>
    <alternativeName>
        <fullName evidence="13">2-enoyl thioester reductase</fullName>
    </alternativeName>
</protein>
<dbReference type="InterPro" id="IPR013149">
    <property type="entry name" value="ADH-like_C"/>
</dbReference>
<name>A0A0L7L340_OPEBR</name>
<dbReference type="SUPFAM" id="SSF51735">
    <property type="entry name" value="NAD(P)-binding Rossmann-fold domains"/>
    <property type="match status" value="2"/>
</dbReference>